<organism evidence="1 2">
    <name type="scientific">Niallia nealsonii</name>
    <dbReference type="NCBI Taxonomy" id="115979"/>
    <lineage>
        <taxon>Bacteria</taxon>
        <taxon>Bacillati</taxon>
        <taxon>Bacillota</taxon>
        <taxon>Bacilli</taxon>
        <taxon>Bacillales</taxon>
        <taxon>Bacillaceae</taxon>
        <taxon>Niallia</taxon>
    </lineage>
</organism>
<dbReference type="GO" id="GO:0019546">
    <property type="term" value="P:L-arginine deiminase pathway"/>
    <property type="evidence" value="ECO:0007669"/>
    <property type="project" value="TreeGrafter"/>
</dbReference>
<accession>A0A2N0Z5U9</accession>
<dbReference type="Pfam" id="PF19420">
    <property type="entry name" value="DDAH_eukar"/>
    <property type="match status" value="1"/>
</dbReference>
<dbReference type="OrthoDB" id="9814070at2"/>
<gene>
    <name evidence="1" type="ORF">CWS01_04785</name>
</gene>
<dbReference type="AlphaFoldDB" id="A0A2N0Z5U9"/>
<keyword evidence="2" id="KW-1185">Reference proteome</keyword>
<dbReference type="SUPFAM" id="SSF55909">
    <property type="entry name" value="Pentein"/>
    <property type="match status" value="1"/>
</dbReference>
<dbReference type="PANTHER" id="PTHR47271:SF2">
    <property type="entry name" value="ARGININE DEIMINASE"/>
    <property type="match status" value="1"/>
</dbReference>
<dbReference type="EMBL" id="PISE01000010">
    <property type="protein sequence ID" value="PKG24879.1"/>
    <property type="molecule type" value="Genomic_DNA"/>
</dbReference>
<name>A0A2N0Z5U9_9BACI</name>
<reference evidence="1 2" key="1">
    <citation type="journal article" date="2003" name="Int. J. Syst. Evol. Microbiol.">
        <title>Bacillus nealsonii sp. nov., isolated from a spacecraft-assembly facility, whose spores are gamma-radiation resistant.</title>
        <authorList>
            <person name="Venkateswaran K."/>
            <person name="Kempf M."/>
            <person name="Chen F."/>
            <person name="Satomi M."/>
            <person name="Nicholson W."/>
            <person name="Kern R."/>
        </authorList>
    </citation>
    <scope>NUCLEOTIDE SEQUENCE [LARGE SCALE GENOMIC DNA]</scope>
    <source>
        <strain evidence="1 2">FO-92</strain>
    </source>
</reference>
<proteinExistence type="predicted"/>
<dbReference type="PANTHER" id="PTHR47271">
    <property type="entry name" value="ARGININE DEIMINASE"/>
    <property type="match status" value="1"/>
</dbReference>
<evidence type="ECO:0008006" key="3">
    <source>
        <dbReference type="Google" id="ProtNLM"/>
    </source>
</evidence>
<sequence length="293" mass="33468">MTAEHIKISCDTEYDTLKKVVLAPPTFMSIKEPINTIQKRYFKENINPKIAEKQHDIFVETLKKNDIEVILLPPDEIYPEQVFTRDIGFTLGKHVFVSEMAHDVRKGEENSFLKWLNEVQITYTNLKGDKIEGGDVLIDRNTIYVGLSNRTNKHAIKDLQELMPTYEVIDIPFTDTFLHLDCVFNILSPTEALIYQGEIDKKKGKYLAERYSFIEVSKEEQATMGTNVLSIGDKKIISLPINKGVNKALEKRGYTVIEVDISEIIKSGGAFRCCTLPILREKPSKGLIDKLFH</sequence>
<dbReference type="GO" id="GO:0016990">
    <property type="term" value="F:arginine deiminase activity"/>
    <property type="evidence" value="ECO:0007669"/>
    <property type="project" value="TreeGrafter"/>
</dbReference>
<comment type="caution">
    <text evidence="1">The sequence shown here is derived from an EMBL/GenBank/DDBJ whole genome shotgun (WGS) entry which is preliminary data.</text>
</comment>
<evidence type="ECO:0000313" key="1">
    <source>
        <dbReference type="EMBL" id="PKG24879.1"/>
    </source>
</evidence>
<protein>
    <recommendedName>
        <fullName evidence="3">Dimethylargininase</fullName>
    </recommendedName>
</protein>
<evidence type="ECO:0000313" key="2">
    <source>
        <dbReference type="Proteomes" id="UP000233375"/>
    </source>
</evidence>
<dbReference type="Proteomes" id="UP000233375">
    <property type="component" value="Unassembled WGS sequence"/>
</dbReference>
<dbReference type="RefSeq" id="WP_101175909.1">
    <property type="nucleotide sequence ID" value="NZ_PISE01000010.1"/>
</dbReference>
<dbReference type="Gene3D" id="3.75.10.10">
    <property type="entry name" value="L-arginine/glycine Amidinotransferase, Chain A"/>
    <property type="match status" value="1"/>
</dbReference>